<dbReference type="GO" id="GO:0019843">
    <property type="term" value="F:rRNA binding"/>
    <property type="evidence" value="ECO:0007669"/>
    <property type="project" value="UniProtKB-KW"/>
</dbReference>
<dbReference type="SUPFAM" id="SSF56053">
    <property type="entry name" value="Ribosomal protein L6"/>
    <property type="match status" value="1"/>
</dbReference>
<dbReference type="GO" id="GO:0003735">
    <property type="term" value="F:structural constituent of ribosome"/>
    <property type="evidence" value="ECO:0007669"/>
    <property type="project" value="InterPro"/>
</dbReference>
<dbReference type="GO" id="GO:0022625">
    <property type="term" value="C:cytosolic large ribosomal subunit"/>
    <property type="evidence" value="ECO:0007669"/>
    <property type="project" value="TreeGrafter"/>
</dbReference>
<keyword evidence="3 7" id="KW-0689">Ribosomal protein</keyword>
<evidence type="ECO:0000256" key="3">
    <source>
        <dbReference type="ARBA" id="ARBA00022980"/>
    </source>
</evidence>
<dbReference type="PANTHER" id="PTHR11655">
    <property type="entry name" value="60S/50S RIBOSOMAL PROTEIN L6/L9"/>
    <property type="match status" value="1"/>
</dbReference>
<feature type="domain" description="Large ribosomal subunit protein uL6 alpha-beta" evidence="6">
    <location>
        <begin position="11"/>
        <end position="82"/>
    </location>
</feature>
<accession>A0A0H4T382</accession>
<dbReference type="InterPro" id="IPR020040">
    <property type="entry name" value="Ribosomal_uL6_a/b-dom"/>
</dbReference>
<dbReference type="InterPro" id="IPR000702">
    <property type="entry name" value="Ribosomal_uL6-like"/>
</dbReference>
<evidence type="ECO:0000256" key="1">
    <source>
        <dbReference type="ARBA" id="ARBA00022730"/>
    </source>
</evidence>
<reference evidence="7" key="1">
    <citation type="journal article" date="2015" name="ISME J.">
        <title>Aquifer environment selects for microbial species cohorts in sediment and groundwater.</title>
        <authorList>
            <person name="Hug L.A."/>
            <person name="Thomas B.C."/>
            <person name="Brown C.T."/>
            <person name="Frischkorn K.R."/>
            <person name="Williams K.H."/>
            <person name="Tringe S.G."/>
            <person name="Banfield J.F."/>
        </authorList>
    </citation>
    <scope>NUCLEOTIDE SEQUENCE</scope>
</reference>
<evidence type="ECO:0000313" key="7">
    <source>
        <dbReference type="EMBL" id="AKQ01170.1"/>
    </source>
</evidence>
<name>A0A0H4T382_9BACT</name>
<keyword evidence="1" id="KW-0699">rRNA-binding</keyword>
<keyword evidence="4" id="KW-0687">Ribonucleoprotein</keyword>
<evidence type="ECO:0000259" key="6">
    <source>
        <dbReference type="Pfam" id="PF00347"/>
    </source>
</evidence>
<dbReference type="EMBL" id="KT006953">
    <property type="protein sequence ID" value="AKQ01170.1"/>
    <property type="molecule type" value="Genomic_DNA"/>
</dbReference>
<evidence type="ECO:0000256" key="5">
    <source>
        <dbReference type="ARBA" id="ARBA00035454"/>
    </source>
</evidence>
<protein>
    <recommendedName>
        <fullName evidence="5">50S ribosomal protein L6</fullName>
    </recommendedName>
</protein>
<proteinExistence type="predicted"/>
<sequence>MSRIGRKEIPVPKGVEVKVADGVVRVKGPKGELSKPIHAAVSVTLADGQVRVARSSDEKFHKSLHGMLRNEIQNMLEGVTRGYERVLEITGVGYRAQLQGRSLTRRSRSRRP</sequence>
<evidence type="ECO:0000256" key="4">
    <source>
        <dbReference type="ARBA" id="ARBA00023274"/>
    </source>
</evidence>
<evidence type="ECO:0000256" key="2">
    <source>
        <dbReference type="ARBA" id="ARBA00022884"/>
    </source>
</evidence>
<dbReference type="Pfam" id="PF00347">
    <property type="entry name" value="Ribosomal_L6"/>
    <property type="match status" value="1"/>
</dbReference>
<organism evidence="7">
    <name type="scientific">uncultured Nitrospirae bacterium Rifle_16ft_4_minimus_14985</name>
    <dbReference type="NCBI Taxonomy" id="1665124"/>
    <lineage>
        <taxon>Bacteria</taxon>
        <taxon>Pseudomonadati</taxon>
        <taxon>Nitrospirota</taxon>
        <taxon>environmental samples</taxon>
    </lineage>
</organism>
<keyword evidence="2" id="KW-0694">RNA-binding</keyword>
<dbReference type="Gene3D" id="3.90.930.12">
    <property type="entry name" value="Ribosomal protein L6, alpha-beta domain"/>
    <property type="match status" value="1"/>
</dbReference>
<dbReference type="FunFam" id="3.90.930.12:FF:000002">
    <property type="entry name" value="50S ribosomal protein L6"/>
    <property type="match status" value="1"/>
</dbReference>
<dbReference type="GO" id="GO:0002181">
    <property type="term" value="P:cytoplasmic translation"/>
    <property type="evidence" value="ECO:0007669"/>
    <property type="project" value="TreeGrafter"/>
</dbReference>
<dbReference type="PANTHER" id="PTHR11655:SF14">
    <property type="entry name" value="LARGE RIBOSOMAL SUBUNIT PROTEIN UL6M"/>
    <property type="match status" value="1"/>
</dbReference>
<dbReference type="InterPro" id="IPR036789">
    <property type="entry name" value="Ribosomal_uL6-like_a/b-dom_sf"/>
</dbReference>
<dbReference type="AlphaFoldDB" id="A0A0H4T382"/>